<keyword evidence="6 7" id="KW-0472">Membrane</keyword>
<proteinExistence type="predicted"/>
<feature type="transmembrane region" description="Helical" evidence="7">
    <location>
        <begin position="56"/>
        <end position="78"/>
    </location>
</feature>
<keyword evidence="5 7" id="KW-1133">Transmembrane helix</keyword>
<feature type="transmembrane region" description="Helical" evidence="7">
    <location>
        <begin position="371"/>
        <end position="390"/>
    </location>
</feature>
<feature type="transmembrane region" description="Helical" evidence="7">
    <location>
        <begin position="278"/>
        <end position="297"/>
    </location>
</feature>
<dbReference type="CDD" id="cd17369">
    <property type="entry name" value="MFS_ShiA_like"/>
    <property type="match status" value="1"/>
</dbReference>
<name>A0A852RE78_9MICO</name>
<evidence type="ECO:0000256" key="3">
    <source>
        <dbReference type="ARBA" id="ARBA00022475"/>
    </source>
</evidence>
<dbReference type="PANTHER" id="PTHR43045">
    <property type="entry name" value="SHIKIMATE TRANSPORTER"/>
    <property type="match status" value="1"/>
</dbReference>
<keyword evidence="2" id="KW-0813">Transport</keyword>
<dbReference type="GO" id="GO:0005886">
    <property type="term" value="C:plasma membrane"/>
    <property type="evidence" value="ECO:0007669"/>
    <property type="project" value="UniProtKB-SubCell"/>
</dbReference>
<dbReference type="InterPro" id="IPR011701">
    <property type="entry name" value="MFS"/>
</dbReference>
<feature type="transmembrane region" description="Helical" evidence="7">
    <location>
        <begin position="21"/>
        <end position="44"/>
    </location>
</feature>
<feature type="transmembrane region" description="Helical" evidence="7">
    <location>
        <begin position="165"/>
        <end position="183"/>
    </location>
</feature>
<feature type="transmembrane region" description="Helical" evidence="7">
    <location>
        <begin position="309"/>
        <end position="328"/>
    </location>
</feature>
<dbReference type="Proteomes" id="UP000586095">
    <property type="component" value="Unassembled WGS sequence"/>
</dbReference>
<feature type="transmembrane region" description="Helical" evidence="7">
    <location>
        <begin position="189"/>
        <end position="208"/>
    </location>
</feature>
<reference evidence="9 10" key="1">
    <citation type="submission" date="2020-07" db="EMBL/GenBank/DDBJ databases">
        <title>Sequencing the genomes of 1000 actinobacteria strains.</title>
        <authorList>
            <person name="Klenk H.-P."/>
        </authorList>
    </citation>
    <scope>NUCLEOTIDE SEQUENCE [LARGE SCALE GENOMIC DNA]</scope>
    <source>
        <strain evidence="9 10">DSM 17380</strain>
    </source>
</reference>
<feature type="transmembrane region" description="Helical" evidence="7">
    <location>
        <begin position="90"/>
        <end position="111"/>
    </location>
</feature>
<dbReference type="Gene3D" id="1.20.1250.20">
    <property type="entry name" value="MFS general substrate transporter like domains"/>
    <property type="match status" value="2"/>
</dbReference>
<evidence type="ECO:0000256" key="7">
    <source>
        <dbReference type="SAM" id="Phobius"/>
    </source>
</evidence>
<evidence type="ECO:0000259" key="8">
    <source>
        <dbReference type="PROSITE" id="PS50850"/>
    </source>
</evidence>
<evidence type="ECO:0000256" key="6">
    <source>
        <dbReference type="ARBA" id="ARBA00023136"/>
    </source>
</evidence>
<keyword evidence="3" id="KW-1003">Cell membrane</keyword>
<feature type="transmembrane region" description="Helical" evidence="7">
    <location>
        <begin position="334"/>
        <end position="359"/>
    </location>
</feature>
<dbReference type="SUPFAM" id="SSF103473">
    <property type="entry name" value="MFS general substrate transporter"/>
    <property type="match status" value="1"/>
</dbReference>
<feature type="transmembrane region" description="Helical" evidence="7">
    <location>
        <begin position="243"/>
        <end position="266"/>
    </location>
</feature>
<comment type="subcellular location">
    <subcellularLocation>
        <location evidence="1">Cell membrane</location>
        <topology evidence="1">Multi-pass membrane protein</topology>
    </subcellularLocation>
</comment>
<dbReference type="PROSITE" id="PS50850">
    <property type="entry name" value="MFS"/>
    <property type="match status" value="1"/>
</dbReference>
<organism evidence="9 10">
    <name type="scientific">Leucobacter aridicollis</name>
    <dbReference type="NCBI Taxonomy" id="283878"/>
    <lineage>
        <taxon>Bacteria</taxon>
        <taxon>Bacillati</taxon>
        <taxon>Actinomycetota</taxon>
        <taxon>Actinomycetes</taxon>
        <taxon>Micrococcales</taxon>
        <taxon>Microbacteriaceae</taxon>
        <taxon>Leucobacter</taxon>
    </lineage>
</organism>
<dbReference type="EMBL" id="JACCBD010000001">
    <property type="protein sequence ID" value="NYD27676.1"/>
    <property type="molecule type" value="Genomic_DNA"/>
</dbReference>
<dbReference type="InterPro" id="IPR036259">
    <property type="entry name" value="MFS_trans_sf"/>
</dbReference>
<dbReference type="RefSeq" id="WP_185987519.1">
    <property type="nucleotide sequence ID" value="NZ_BAAALZ010000001.1"/>
</dbReference>
<feature type="transmembrane region" description="Helical" evidence="7">
    <location>
        <begin position="402"/>
        <end position="426"/>
    </location>
</feature>
<evidence type="ECO:0000256" key="5">
    <source>
        <dbReference type="ARBA" id="ARBA00022989"/>
    </source>
</evidence>
<feature type="domain" description="Major facilitator superfamily (MFS) profile" evidence="8">
    <location>
        <begin position="17"/>
        <end position="433"/>
    </location>
</feature>
<evidence type="ECO:0000313" key="10">
    <source>
        <dbReference type="Proteomes" id="UP000586095"/>
    </source>
</evidence>
<evidence type="ECO:0000256" key="4">
    <source>
        <dbReference type="ARBA" id="ARBA00022692"/>
    </source>
</evidence>
<dbReference type="PANTHER" id="PTHR43045:SF2">
    <property type="entry name" value="INNER MEMBRANE METABOLITE TRANSPORT PROTEIN YHJE"/>
    <property type="match status" value="1"/>
</dbReference>
<dbReference type="InterPro" id="IPR020846">
    <property type="entry name" value="MFS_dom"/>
</dbReference>
<comment type="caution">
    <text evidence="9">The sequence shown here is derived from an EMBL/GenBank/DDBJ whole genome shotgun (WGS) entry which is preliminary data.</text>
</comment>
<evidence type="ECO:0000256" key="2">
    <source>
        <dbReference type="ARBA" id="ARBA00022448"/>
    </source>
</evidence>
<dbReference type="GO" id="GO:0022857">
    <property type="term" value="F:transmembrane transporter activity"/>
    <property type="evidence" value="ECO:0007669"/>
    <property type="project" value="InterPro"/>
</dbReference>
<accession>A0A852RE78</accession>
<keyword evidence="4 7" id="KW-0812">Transmembrane</keyword>
<dbReference type="AlphaFoldDB" id="A0A852RE78"/>
<sequence>MSTSRSSVELEAHAKKARFAAFLGTTVEWYDFFIYSTAAAIAFGPVFFPDQTAGTALLLSFATFWAGFLARPIGGVVFGHLGDKFGRKNTLVATLLIMGIATFCIGILPGANQIGVWAPILLVSLRALQGFAVGGEWGGAVLLASESGSKSKAIRGGMFVQQGSPAGNILATAAFALAALLPAEQFIAWGWRLPFLFSAVLVIIGLVIRARLDESPEFLAQQANREEIKVPIAELFKHHWKQVIAGVFASAIGIGMAYFVSAFMLAYTTTSLGIDRGIMLNVLLINAIAQFIWQPIATRIAEKVGSAKFMAWALAAQAILVIPMFLLVNTGNVVAIAAGIIASTIAGSGYYAVLAGFLAQAFPVEVRYTGVSFAYQASSTLIGGTTPLLAQSFLVSMGWQGVAGFNIVLVGLTIAGVLALASLTGFTAAREREQRAADA</sequence>
<gene>
    <name evidence="9" type="ORF">BJ960_002479</name>
</gene>
<dbReference type="Pfam" id="PF07690">
    <property type="entry name" value="MFS_1"/>
    <property type="match status" value="1"/>
</dbReference>
<evidence type="ECO:0000313" key="9">
    <source>
        <dbReference type="EMBL" id="NYD27676.1"/>
    </source>
</evidence>
<keyword evidence="10" id="KW-1185">Reference proteome</keyword>
<protein>
    <submittedName>
        <fullName evidence="9">MFS family permease</fullName>
    </submittedName>
</protein>
<evidence type="ECO:0000256" key="1">
    <source>
        <dbReference type="ARBA" id="ARBA00004651"/>
    </source>
</evidence>